<dbReference type="eggNOG" id="COG2755">
    <property type="taxonomic scope" value="Bacteria"/>
</dbReference>
<evidence type="ECO:0000259" key="1">
    <source>
        <dbReference type="Pfam" id="PF13472"/>
    </source>
</evidence>
<dbReference type="Pfam" id="PF13472">
    <property type="entry name" value="Lipase_GDSL_2"/>
    <property type="match status" value="1"/>
</dbReference>
<dbReference type="EMBL" id="AEON01000001">
    <property type="protein sequence ID" value="EFT83704.1"/>
    <property type="molecule type" value="Genomic_DNA"/>
</dbReference>
<sequence length="367" mass="40477">MEILQNHPESGKTAGNIILILADKGIRNQPSFSSCGLRGQDCYYRRSSEKSMMIHSDDSLRRFTDMTCSYGSQQGKGKEIPMTDTMMKPQGENAVKLSAWDKATAALEGIYASKTIHLAPEPQGDRSGLSEPGKMVFPEQAIAQEALADLYQGQEPQAESSFATQIDDSSQDSPLSAAIAGDSMTVACGVERQDLGMMPRIAQNLADATQRDIHWEAHGKLGATMRRVRFRELPALRGKHYTLLYICAGSNDLMAQRSDKEWKDDLTGVLEVARGLADHVVVLSPGQVYKVPALGCHLRKAMLVASDRQTAVSKSVCDDFGVTYVDLTHEDVHTDLPDFYASDHFHPGKVGYQILADYISWRTLRTF</sequence>
<name>E6K1M3_PARDN</name>
<gene>
    <name evidence="2" type="ORF">HMPREF0620_0709</name>
</gene>
<dbReference type="AlphaFoldDB" id="E6K1M3"/>
<dbReference type="HOGENOM" id="CLU_050180_1_0_11"/>
<reference evidence="2 3" key="1">
    <citation type="submission" date="2010-12" db="EMBL/GenBank/DDBJ databases">
        <authorList>
            <person name="Muzny D."/>
            <person name="Qin X."/>
            <person name="Buhay C."/>
            <person name="Dugan-Rocha S."/>
            <person name="Ding Y."/>
            <person name="Chen G."/>
            <person name="Hawes A."/>
            <person name="Holder M."/>
            <person name="Jhangiani S."/>
            <person name="Johnson A."/>
            <person name="Khan Z."/>
            <person name="Li Z."/>
            <person name="Liu W."/>
            <person name="Liu X."/>
            <person name="Perez L."/>
            <person name="Shen H."/>
            <person name="Wang Q."/>
            <person name="Watt J."/>
            <person name="Xi L."/>
            <person name="Xin Y."/>
            <person name="Zhou J."/>
            <person name="Deng J."/>
            <person name="Jiang H."/>
            <person name="Liu Y."/>
            <person name="Qu J."/>
            <person name="Song X.-Z."/>
            <person name="Zhang L."/>
            <person name="Villasana D."/>
            <person name="Johnson A."/>
            <person name="Liu J."/>
            <person name="Liyanage D."/>
            <person name="Lorensuhewa L."/>
            <person name="Robinson T."/>
            <person name="Song A."/>
            <person name="Song B.-B."/>
            <person name="Dinh H."/>
            <person name="Thornton R."/>
            <person name="Coyle M."/>
            <person name="Francisco L."/>
            <person name="Jackson L."/>
            <person name="Javaid M."/>
            <person name="Korchina V."/>
            <person name="Kovar C."/>
            <person name="Mata R."/>
            <person name="Mathew T."/>
            <person name="Ngo R."/>
            <person name="Nguyen L."/>
            <person name="Nguyen N."/>
            <person name="Okwuonu G."/>
            <person name="Ongeri F."/>
            <person name="Pham C."/>
            <person name="Simmons D."/>
            <person name="Wilczek-Boney K."/>
            <person name="Hale W."/>
            <person name="Jakkamsetti A."/>
            <person name="Pham P."/>
            <person name="Ruth R."/>
            <person name="San Lucas F."/>
            <person name="Warren J."/>
            <person name="Zhang J."/>
            <person name="Zhao Z."/>
            <person name="Zhou C."/>
            <person name="Zhu D."/>
            <person name="Lee S."/>
            <person name="Bess C."/>
            <person name="Blankenburg K."/>
            <person name="Forbes L."/>
            <person name="Fu Q."/>
            <person name="Gubbala S."/>
            <person name="Hirani K."/>
            <person name="Jayaseelan J.C."/>
            <person name="Lara F."/>
            <person name="Munidasa M."/>
            <person name="Palculict T."/>
            <person name="Patil S."/>
            <person name="Pu L.-L."/>
            <person name="Saada N."/>
            <person name="Tang L."/>
            <person name="Weissenberger G."/>
            <person name="Zhu Y."/>
            <person name="Hemphill L."/>
            <person name="Shang Y."/>
            <person name="Youmans B."/>
            <person name="Ayvaz T."/>
            <person name="Ross M."/>
            <person name="Santibanez J."/>
            <person name="Aqrawi P."/>
            <person name="Gross S."/>
            <person name="Joshi V."/>
            <person name="Fowler G."/>
            <person name="Nazareth L."/>
            <person name="Reid J."/>
            <person name="Worley K."/>
            <person name="Petrosino J."/>
            <person name="Highlander S."/>
            <person name="Gibbs R."/>
        </authorList>
    </citation>
    <scope>NUCLEOTIDE SEQUENCE [LARGE SCALE GENOMIC DNA]</scope>
    <source>
        <strain evidence="2 3">DSM 10105</strain>
    </source>
</reference>
<protein>
    <submittedName>
        <fullName evidence="2">GDSL-like protein</fullName>
    </submittedName>
</protein>
<dbReference type="Proteomes" id="UP000004946">
    <property type="component" value="Chromosome"/>
</dbReference>
<organism evidence="2 3">
    <name type="scientific">Parascardovia denticolens DSM 10105 = JCM 12538</name>
    <dbReference type="NCBI Taxonomy" id="864564"/>
    <lineage>
        <taxon>Bacteria</taxon>
        <taxon>Bacillati</taxon>
        <taxon>Actinomycetota</taxon>
        <taxon>Actinomycetes</taxon>
        <taxon>Bifidobacteriales</taxon>
        <taxon>Bifidobacteriaceae</taxon>
        <taxon>Parascardovia</taxon>
    </lineage>
</organism>
<comment type="caution">
    <text evidence="2">The sequence shown here is derived from an EMBL/GenBank/DDBJ whole genome shotgun (WGS) entry which is preliminary data.</text>
</comment>
<feature type="domain" description="SGNH hydrolase-type esterase" evidence="1">
    <location>
        <begin position="181"/>
        <end position="354"/>
    </location>
</feature>
<accession>E6K1M3</accession>
<proteinExistence type="predicted"/>
<dbReference type="InterPro" id="IPR036514">
    <property type="entry name" value="SGNH_hydro_sf"/>
</dbReference>
<evidence type="ECO:0000313" key="2">
    <source>
        <dbReference type="EMBL" id="EFT83704.1"/>
    </source>
</evidence>
<dbReference type="Gene3D" id="3.40.50.1110">
    <property type="entry name" value="SGNH hydrolase"/>
    <property type="match status" value="1"/>
</dbReference>
<dbReference type="SUPFAM" id="SSF52266">
    <property type="entry name" value="SGNH hydrolase"/>
    <property type="match status" value="1"/>
</dbReference>
<evidence type="ECO:0000313" key="3">
    <source>
        <dbReference type="Proteomes" id="UP000004946"/>
    </source>
</evidence>
<keyword evidence="3" id="KW-1185">Reference proteome</keyword>
<dbReference type="InterPro" id="IPR013830">
    <property type="entry name" value="SGNH_hydro"/>
</dbReference>